<organism evidence="2 3">
    <name type="scientific">Nocardioides albus</name>
    <dbReference type="NCBI Taxonomy" id="1841"/>
    <lineage>
        <taxon>Bacteria</taxon>
        <taxon>Bacillati</taxon>
        <taxon>Actinomycetota</taxon>
        <taxon>Actinomycetes</taxon>
        <taxon>Propionibacteriales</taxon>
        <taxon>Nocardioidaceae</taxon>
        <taxon>Nocardioides</taxon>
    </lineage>
</organism>
<accession>A0A7W5F9D5</accession>
<evidence type="ECO:0000313" key="2">
    <source>
        <dbReference type="EMBL" id="MBB3090189.1"/>
    </source>
</evidence>
<sequence length="88" mass="9632">MSTNVTVPLLFPTKKFHQFIRALRGRRGPSHPAHQPLPSGLASRTTHDPKRVAILDDVDFVAFSESMLLAQVGRDGDLSFAVQPHGTS</sequence>
<dbReference type="EMBL" id="JACHXG010000006">
    <property type="protein sequence ID" value="MBB3090189.1"/>
    <property type="molecule type" value="Genomic_DNA"/>
</dbReference>
<reference evidence="2 3" key="1">
    <citation type="submission" date="2020-08" db="EMBL/GenBank/DDBJ databases">
        <title>Genomic Encyclopedia of Type Strains, Phase III (KMG-III): the genomes of soil and plant-associated and newly described type strains.</title>
        <authorList>
            <person name="Whitman W."/>
        </authorList>
    </citation>
    <scope>NUCLEOTIDE SEQUENCE [LARGE SCALE GENOMIC DNA]</scope>
    <source>
        <strain evidence="2 3">CECT 3302</strain>
    </source>
</reference>
<gene>
    <name evidence="2" type="ORF">FHS12_003141</name>
</gene>
<name>A0A7W5F9D5_9ACTN</name>
<evidence type="ECO:0000256" key="1">
    <source>
        <dbReference type="SAM" id="MobiDB-lite"/>
    </source>
</evidence>
<comment type="caution">
    <text evidence="2">The sequence shown here is derived from an EMBL/GenBank/DDBJ whole genome shotgun (WGS) entry which is preliminary data.</text>
</comment>
<evidence type="ECO:0000313" key="3">
    <source>
        <dbReference type="Proteomes" id="UP000577707"/>
    </source>
</evidence>
<keyword evidence="3" id="KW-1185">Reference proteome</keyword>
<dbReference type="Proteomes" id="UP000577707">
    <property type="component" value="Unassembled WGS sequence"/>
</dbReference>
<dbReference type="AlphaFoldDB" id="A0A7W5F9D5"/>
<protein>
    <submittedName>
        <fullName evidence="2">Uncharacterized protein</fullName>
    </submittedName>
</protein>
<feature type="region of interest" description="Disordered" evidence="1">
    <location>
        <begin position="24"/>
        <end position="46"/>
    </location>
</feature>
<proteinExistence type="predicted"/>